<dbReference type="Proteomes" id="UP000593567">
    <property type="component" value="Unassembled WGS sequence"/>
</dbReference>
<gene>
    <name evidence="2" type="ORF">EB796_001388</name>
</gene>
<name>A0A7J7KQ05_BUGNE</name>
<evidence type="ECO:0000256" key="1">
    <source>
        <dbReference type="SAM" id="MobiDB-lite"/>
    </source>
</evidence>
<protein>
    <submittedName>
        <fullName evidence="2">Uncharacterized protein</fullName>
    </submittedName>
</protein>
<feature type="compositionally biased region" description="Basic residues" evidence="1">
    <location>
        <begin position="48"/>
        <end position="75"/>
    </location>
</feature>
<feature type="compositionally biased region" description="Polar residues" evidence="1">
    <location>
        <begin position="29"/>
        <end position="39"/>
    </location>
</feature>
<evidence type="ECO:0000313" key="3">
    <source>
        <dbReference type="Proteomes" id="UP000593567"/>
    </source>
</evidence>
<evidence type="ECO:0000313" key="2">
    <source>
        <dbReference type="EMBL" id="KAF6040271.1"/>
    </source>
</evidence>
<reference evidence="2" key="1">
    <citation type="submission" date="2020-06" db="EMBL/GenBank/DDBJ databases">
        <title>Draft genome of Bugula neritina, a colonial animal packing powerful symbionts and potential medicines.</title>
        <authorList>
            <person name="Rayko M."/>
        </authorList>
    </citation>
    <scope>NUCLEOTIDE SEQUENCE [LARGE SCALE GENOMIC DNA]</scope>
    <source>
        <strain evidence="2">Kwan_BN1</strain>
    </source>
</reference>
<feature type="region of interest" description="Disordered" evidence="1">
    <location>
        <begin position="27"/>
        <end position="75"/>
    </location>
</feature>
<dbReference type="EMBL" id="VXIV02000163">
    <property type="protein sequence ID" value="KAF6040271.1"/>
    <property type="molecule type" value="Genomic_DNA"/>
</dbReference>
<accession>A0A7J7KQ05</accession>
<dbReference type="AlphaFoldDB" id="A0A7J7KQ05"/>
<sequence length="75" mass="8449">MRDQLGTLVKKYLGNLQEHSDMADAGVLSVSNGLPNGTNGFDGEPGKAHKSHKSHKEKKHKEHKEHKHKKEKKQQ</sequence>
<organism evidence="2 3">
    <name type="scientific">Bugula neritina</name>
    <name type="common">Brown bryozoan</name>
    <name type="synonym">Sertularia neritina</name>
    <dbReference type="NCBI Taxonomy" id="10212"/>
    <lineage>
        <taxon>Eukaryota</taxon>
        <taxon>Metazoa</taxon>
        <taxon>Spiralia</taxon>
        <taxon>Lophotrochozoa</taxon>
        <taxon>Bryozoa</taxon>
        <taxon>Gymnolaemata</taxon>
        <taxon>Cheilostomatida</taxon>
        <taxon>Flustrina</taxon>
        <taxon>Buguloidea</taxon>
        <taxon>Bugulidae</taxon>
        <taxon>Bugula</taxon>
    </lineage>
</organism>
<comment type="caution">
    <text evidence="2">The sequence shown here is derived from an EMBL/GenBank/DDBJ whole genome shotgun (WGS) entry which is preliminary data.</text>
</comment>
<proteinExistence type="predicted"/>
<keyword evidence="3" id="KW-1185">Reference proteome</keyword>